<dbReference type="AlphaFoldDB" id="A0A139AEP8"/>
<keyword evidence="2" id="KW-1185">Reference proteome</keyword>
<protein>
    <recommendedName>
        <fullName evidence="3">SnoaL-like domain-containing protein</fullName>
    </recommendedName>
</protein>
<gene>
    <name evidence="1" type="ORF">M427DRAFT_56898</name>
</gene>
<evidence type="ECO:0008006" key="3">
    <source>
        <dbReference type="Google" id="ProtNLM"/>
    </source>
</evidence>
<dbReference type="Proteomes" id="UP000070544">
    <property type="component" value="Unassembled WGS sequence"/>
</dbReference>
<organism evidence="1 2">
    <name type="scientific">Gonapodya prolifera (strain JEL478)</name>
    <name type="common">Monoblepharis prolifera</name>
    <dbReference type="NCBI Taxonomy" id="1344416"/>
    <lineage>
        <taxon>Eukaryota</taxon>
        <taxon>Fungi</taxon>
        <taxon>Fungi incertae sedis</taxon>
        <taxon>Chytridiomycota</taxon>
        <taxon>Chytridiomycota incertae sedis</taxon>
        <taxon>Monoblepharidomycetes</taxon>
        <taxon>Monoblepharidales</taxon>
        <taxon>Gonapodyaceae</taxon>
        <taxon>Gonapodya</taxon>
    </lineage>
</organism>
<dbReference type="EMBL" id="KQ965763">
    <property type="protein sequence ID" value="KXS15271.1"/>
    <property type="molecule type" value="Genomic_DNA"/>
</dbReference>
<name>A0A139AEP8_GONPJ</name>
<evidence type="ECO:0000313" key="1">
    <source>
        <dbReference type="EMBL" id="KXS15271.1"/>
    </source>
</evidence>
<accession>A0A139AEP8</accession>
<sequence length="198" mass="22467">MTTKLDYKNVFRIQDRPETAPRLPAEMAGARPAGAKRFPGSLSGRRAHDKILKGYQAFFSGQEDLADFWNMFSKKSETYFGGNNKNLSRYPRDSQKFWTLFYMMVSLEMEEVVNHPTVDLVVWDNGYAFAASYVSFRCSDGTQWGGQMLNRMKFDATGAVYDQALYTEDLATLDNIMGYVFGLPKVKKAAKDVLGIEL</sequence>
<proteinExistence type="predicted"/>
<evidence type="ECO:0000313" key="2">
    <source>
        <dbReference type="Proteomes" id="UP000070544"/>
    </source>
</evidence>
<reference evidence="1 2" key="1">
    <citation type="journal article" date="2015" name="Genome Biol. Evol.">
        <title>Phylogenomic analyses indicate that early fungi evolved digesting cell walls of algal ancestors of land plants.</title>
        <authorList>
            <person name="Chang Y."/>
            <person name="Wang S."/>
            <person name="Sekimoto S."/>
            <person name="Aerts A.L."/>
            <person name="Choi C."/>
            <person name="Clum A."/>
            <person name="LaButti K.M."/>
            <person name="Lindquist E.A."/>
            <person name="Yee Ngan C."/>
            <person name="Ohm R.A."/>
            <person name="Salamov A.A."/>
            <person name="Grigoriev I.V."/>
            <person name="Spatafora J.W."/>
            <person name="Berbee M.L."/>
        </authorList>
    </citation>
    <scope>NUCLEOTIDE SEQUENCE [LARGE SCALE GENOMIC DNA]</scope>
    <source>
        <strain evidence="1 2">JEL478</strain>
    </source>
</reference>